<gene>
    <name evidence="1" type="ORF">SCLTRI_LOCUS7579</name>
</gene>
<dbReference type="AlphaFoldDB" id="A0A8H2W155"/>
<keyword evidence="2" id="KW-1185">Reference proteome</keyword>
<proteinExistence type="predicted"/>
<evidence type="ECO:0000313" key="1">
    <source>
        <dbReference type="EMBL" id="CAD6447786.1"/>
    </source>
</evidence>
<accession>A0A8H2W155</accession>
<reference evidence="1" key="1">
    <citation type="submission" date="2020-10" db="EMBL/GenBank/DDBJ databases">
        <authorList>
            <person name="Kusch S."/>
        </authorList>
    </citation>
    <scope>NUCLEOTIDE SEQUENCE</scope>
    <source>
        <strain evidence="1">SwB9</strain>
    </source>
</reference>
<comment type="caution">
    <text evidence="1">The sequence shown here is derived from an EMBL/GenBank/DDBJ whole genome shotgun (WGS) entry which is preliminary data.</text>
</comment>
<evidence type="ECO:0000313" key="2">
    <source>
        <dbReference type="Proteomes" id="UP000624404"/>
    </source>
</evidence>
<sequence>MRKHITIVVQHEASLVEVRTYNEMQGVLVMPTCTTGQQPIGLAEVEGGGAKHKLGRSRQMGTINTHKLFGQASLRLLRRLKVALHILWLDIRNTKTLLANRHMAWLIRLGYSL</sequence>
<protein>
    <submittedName>
        <fullName evidence="1">16e55eda-664f-4688-9bdb-ea149b2628ff</fullName>
    </submittedName>
</protein>
<dbReference type="EMBL" id="CAJHIA010000030">
    <property type="protein sequence ID" value="CAD6447786.1"/>
    <property type="molecule type" value="Genomic_DNA"/>
</dbReference>
<name>A0A8H2W155_9HELO</name>
<organism evidence="1 2">
    <name type="scientific">Sclerotinia trifoliorum</name>
    <dbReference type="NCBI Taxonomy" id="28548"/>
    <lineage>
        <taxon>Eukaryota</taxon>
        <taxon>Fungi</taxon>
        <taxon>Dikarya</taxon>
        <taxon>Ascomycota</taxon>
        <taxon>Pezizomycotina</taxon>
        <taxon>Leotiomycetes</taxon>
        <taxon>Helotiales</taxon>
        <taxon>Sclerotiniaceae</taxon>
        <taxon>Sclerotinia</taxon>
    </lineage>
</organism>
<dbReference type="Proteomes" id="UP000624404">
    <property type="component" value="Unassembled WGS sequence"/>
</dbReference>